<sequence length="225" mass="25785">MWNWIRDARLAREFCEITCAEKAILFLWVLIGIAQTTPDSKIVLALSVFLGNFGLTLSSFRNALSIVVTMVFLSRWDLVKAALRAPQYEPKELLKSSARYFLLGIGALGFLTFYFYYKYPEIGETMKELASDVKIMDLAWSGFREELEYRLIFYYCLLGVVGRGGSFAIGVVFFVLAHSYSVPYMMQMFFAGFFYLFLMLWSGSLSLSIVVHLLANTLAFLRFKL</sequence>
<protein>
    <recommendedName>
        <fullName evidence="2">CAAX prenyl protease 2/Lysostaphin resistance protein A-like domain-containing protein</fullName>
    </recommendedName>
</protein>
<dbReference type="STRING" id="1798325.A2834_04325"/>
<dbReference type="GO" id="GO:0004175">
    <property type="term" value="F:endopeptidase activity"/>
    <property type="evidence" value="ECO:0007669"/>
    <property type="project" value="UniProtKB-ARBA"/>
</dbReference>
<keyword evidence="1" id="KW-0812">Transmembrane</keyword>
<keyword evidence="1" id="KW-0472">Membrane</keyword>
<proteinExistence type="predicted"/>
<evidence type="ECO:0000259" key="2">
    <source>
        <dbReference type="Pfam" id="PF02517"/>
    </source>
</evidence>
<organism evidence="3 4">
    <name type="scientific">Candidatus Giovannonibacteria bacterium RIFCSPHIGHO2_01_FULL_45_23</name>
    <dbReference type="NCBI Taxonomy" id="1798325"/>
    <lineage>
        <taxon>Bacteria</taxon>
        <taxon>Candidatus Giovannoniibacteriota</taxon>
    </lineage>
</organism>
<keyword evidence="1" id="KW-1133">Transmembrane helix</keyword>
<evidence type="ECO:0000256" key="1">
    <source>
        <dbReference type="SAM" id="Phobius"/>
    </source>
</evidence>
<evidence type="ECO:0000313" key="3">
    <source>
        <dbReference type="EMBL" id="OGF63103.1"/>
    </source>
</evidence>
<reference evidence="3 4" key="1">
    <citation type="journal article" date="2016" name="Nat. Commun.">
        <title>Thousands of microbial genomes shed light on interconnected biogeochemical processes in an aquifer system.</title>
        <authorList>
            <person name="Anantharaman K."/>
            <person name="Brown C.T."/>
            <person name="Hug L.A."/>
            <person name="Sharon I."/>
            <person name="Castelle C.J."/>
            <person name="Probst A.J."/>
            <person name="Thomas B.C."/>
            <person name="Singh A."/>
            <person name="Wilkins M.J."/>
            <person name="Karaoz U."/>
            <person name="Brodie E.L."/>
            <person name="Williams K.H."/>
            <person name="Hubbard S.S."/>
            <person name="Banfield J.F."/>
        </authorList>
    </citation>
    <scope>NUCLEOTIDE SEQUENCE [LARGE SCALE GENOMIC DNA]</scope>
</reference>
<feature type="transmembrane region" description="Helical" evidence="1">
    <location>
        <begin position="189"/>
        <end position="215"/>
    </location>
</feature>
<accession>A0A1F5VI11</accession>
<name>A0A1F5VI11_9BACT</name>
<dbReference type="Proteomes" id="UP000179251">
    <property type="component" value="Unassembled WGS sequence"/>
</dbReference>
<comment type="caution">
    <text evidence="3">The sequence shown here is derived from an EMBL/GenBank/DDBJ whole genome shotgun (WGS) entry which is preliminary data.</text>
</comment>
<dbReference type="GO" id="GO:0080120">
    <property type="term" value="P:CAAX-box protein maturation"/>
    <property type="evidence" value="ECO:0007669"/>
    <property type="project" value="UniProtKB-ARBA"/>
</dbReference>
<dbReference type="AlphaFoldDB" id="A0A1F5VI11"/>
<feature type="transmembrane region" description="Helical" evidence="1">
    <location>
        <begin position="100"/>
        <end position="117"/>
    </location>
</feature>
<dbReference type="InterPro" id="IPR003675">
    <property type="entry name" value="Rce1/LyrA-like_dom"/>
</dbReference>
<dbReference type="EMBL" id="MFHD01000007">
    <property type="protein sequence ID" value="OGF63103.1"/>
    <property type="molecule type" value="Genomic_DNA"/>
</dbReference>
<dbReference type="Pfam" id="PF02517">
    <property type="entry name" value="Rce1-like"/>
    <property type="match status" value="1"/>
</dbReference>
<feature type="domain" description="CAAX prenyl protease 2/Lysostaphin resistance protein A-like" evidence="2">
    <location>
        <begin position="140"/>
        <end position="217"/>
    </location>
</feature>
<feature type="transmembrane region" description="Helical" evidence="1">
    <location>
        <begin position="152"/>
        <end position="177"/>
    </location>
</feature>
<gene>
    <name evidence="3" type="ORF">A2834_04325</name>
</gene>
<evidence type="ECO:0000313" key="4">
    <source>
        <dbReference type="Proteomes" id="UP000179251"/>
    </source>
</evidence>